<keyword evidence="1" id="KW-0808">Transferase</keyword>
<organism evidence="1 2">
    <name type="scientific">Lutimaribacter degradans</name>
    <dbReference type="NCBI Taxonomy" id="2945989"/>
    <lineage>
        <taxon>Bacteria</taxon>
        <taxon>Pseudomonadati</taxon>
        <taxon>Pseudomonadota</taxon>
        <taxon>Alphaproteobacteria</taxon>
        <taxon>Rhodobacterales</taxon>
        <taxon>Roseobacteraceae</taxon>
        <taxon>Lutimaribacter</taxon>
    </lineage>
</organism>
<evidence type="ECO:0000313" key="2">
    <source>
        <dbReference type="Proteomes" id="UP001203036"/>
    </source>
</evidence>
<comment type="caution">
    <text evidence="1">The sequence shown here is derived from an EMBL/GenBank/DDBJ whole genome shotgun (WGS) entry which is preliminary data.</text>
</comment>
<keyword evidence="1" id="KW-0328">Glycosyltransferase</keyword>
<name>A0ACC5ZUZ4_9RHOB</name>
<dbReference type="EMBL" id="JAMQGO010000003">
    <property type="protein sequence ID" value="MCM2561871.1"/>
    <property type="molecule type" value="Genomic_DNA"/>
</dbReference>
<dbReference type="Proteomes" id="UP001203036">
    <property type="component" value="Unassembled WGS sequence"/>
</dbReference>
<keyword evidence="2" id="KW-1185">Reference proteome</keyword>
<sequence>MTALRASVVIVSRGRPDALCLCLAGIARLRNVEYEVIVVADPVGLAAARTLPFASDLKLVEFDRANISEARNLGIAQAAGDVVAFIDDDAVPEPRWLAHLIRPFDDARVAAASGFVRGRNGISFQWKARTVDTTGRAYPADVDPLAVTLLHPPEGRAVKTEGTNMAVRREVLAEIGGFDPAFRFYLDETDLNMRLARGGYATAIVPLAQVHHAYAPSARRNAERAVTDLHEIGASTSVYLRNHHPHPDAWPALVASIRAEQRQRLIAQMIDGRLEPRDVRQNLRRFDAGIAEGRHRPPMPVDRIVPSPSDFRFFPSLATGPTEILAGRLWSGARLRCEASQRAENGATVSLYVFSHTGLFHSVRFLPEGVWLQRGGLWGRSDRTDPLWRWWRFESRLKHEIARTTGVR</sequence>
<proteinExistence type="predicted"/>
<dbReference type="EC" id="2.4.-.-" evidence="1"/>
<gene>
    <name evidence="1" type="ORF">M8744_06930</name>
</gene>
<evidence type="ECO:0000313" key="1">
    <source>
        <dbReference type="EMBL" id="MCM2561871.1"/>
    </source>
</evidence>
<protein>
    <submittedName>
        <fullName evidence="1">Glycosyltransferase</fullName>
        <ecNumber evidence="1">2.4.-.-</ecNumber>
    </submittedName>
</protein>
<reference evidence="1" key="1">
    <citation type="submission" date="2022-06" db="EMBL/GenBank/DDBJ databases">
        <title>Lutimaribacter sp. EGI FJ00013, a novel bacterium isolated from a salt lake sediment enrichment.</title>
        <authorList>
            <person name="Gao L."/>
            <person name="Fang B.-Z."/>
            <person name="Li W.-J."/>
        </authorList>
    </citation>
    <scope>NUCLEOTIDE SEQUENCE</scope>
    <source>
        <strain evidence="1">EGI FJ00013</strain>
    </source>
</reference>
<accession>A0ACC5ZUZ4</accession>